<dbReference type="EnsemblFungi" id="EJT70777">
    <property type="protein sequence ID" value="EJT70777"/>
    <property type="gene ID" value="GGTG_11800"/>
</dbReference>
<reference evidence="4" key="1">
    <citation type="submission" date="2010-07" db="EMBL/GenBank/DDBJ databases">
        <title>The genome sequence of Gaeumannomyces graminis var. tritici strain R3-111a-1.</title>
        <authorList>
            <consortium name="The Broad Institute Genome Sequencing Platform"/>
            <person name="Ma L.-J."/>
            <person name="Dead R."/>
            <person name="Young S."/>
            <person name="Zeng Q."/>
            <person name="Koehrsen M."/>
            <person name="Alvarado L."/>
            <person name="Berlin A."/>
            <person name="Chapman S.B."/>
            <person name="Chen Z."/>
            <person name="Freedman E."/>
            <person name="Gellesch M."/>
            <person name="Goldberg J."/>
            <person name="Griggs A."/>
            <person name="Gujja S."/>
            <person name="Heilman E.R."/>
            <person name="Heiman D."/>
            <person name="Hepburn T."/>
            <person name="Howarth C."/>
            <person name="Jen D."/>
            <person name="Larson L."/>
            <person name="Mehta T."/>
            <person name="Neiman D."/>
            <person name="Pearson M."/>
            <person name="Roberts A."/>
            <person name="Saif S."/>
            <person name="Shea T."/>
            <person name="Shenoy N."/>
            <person name="Sisk P."/>
            <person name="Stolte C."/>
            <person name="Sykes S."/>
            <person name="Walk T."/>
            <person name="White J."/>
            <person name="Yandava C."/>
            <person name="Haas B."/>
            <person name="Nusbaum C."/>
            <person name="Birren B."/>
        </authorList>
    </citation>
    <scope>NUCLEOTIDE SEQUENCE [LARGE SCALE GENOMIC DNA]</scope>
    <source>
        <strain evidence="4">R3-111a-1</strain>
    </source>
</reference>
<evidence type="ECO:0000256" key="1">
    <source>
        <dbReference type="SAM" id="MobiDB-lite"/>
    </source>
</evidence>
<evidence type="ECO:0000313" key="2">
    <source>
        <dbReference type="EMBL" id="EJT70777.1"/>
    </source>
</evidence>
<feature type="compositionally biased region" description="Basic and acidic residues" evidence="1">
    <location>
        <begin position="14"/>
        <end position="23"/>
    </location>
</feature>
<feature type="region of interest" description="Disordered" evidence="1">
    <location>
        <begin position="1"/>
        <end position="110"/>
    </location>
</feature>
<dbReference type="GeneID" id="20352258"/>
<accession>J3PE77</accession>
<protein>
    <submittedName>
        <fullName evidence="2 3">Uncharacterized protein</fullName>
    </submittedName>
</protein>
<feature type="compositionally biased region" description="Pro residues" evidence="1">
    <location>
        <begin position="76"/>
        <end position="107"/>
    </location>
</feature>
<evidence type="ECO:0000313" key="3">
    <source>
        <dbReference type="EnsemblFungi" id="EJT70777"/>
    </source>
</evidence>
<reference evidence="3" key="4">
    <citation type="journal article" date="2015" name="G3 (Bethesda)">
        <title>Genome sequences of three phytopathogenic species of the Magnaporthaceae family of fungi.</title>
        <authorList>
            <person name="Okagaki L.H."/>
            <person name="Nunes C.C."/>
            <person name="Sailsbery J."/>
            <person name="Clay B."/>
            <person name="Brown D."/>
            <person name="John T."/>
            <person name="Oh Y."/>
            <person name="Young N."/>
            <person name="Fitzgerald M."/>
            <person name="Haas B.J."/>
            <person name="Zeng Q."/>
            <person name="Young S."/>
            <person name="Adiconis X."/>
            <person name="Fan L."/>
            <person name="Levin J.Z."/>
            <person name="Mitchell T.K."/>
            <person name="Okubara P.A."/>
            <person name="Farman M.L."/>
            <person name="Kohn L.M."/>
            <person name="Birren B."/>
            <person name="Ma L.-J."/>
            <person name="Dean R.A."/>
        </authorList>
    </citation>
    <scope>NUCLEOTIDE SEQUENCE</scope>
    <source>
        <strain evidence="3">R3-111a-1</strain>
    </source>
</reference>
<name>J3PE77_GAET3</name>
<dbReference type="EMBL" id="GL385401">
    <property type="protein sequence ID" value="EJT70777.1"/>
    <property type="molecule type" value="Genomic_DNA"/>
</dbReference>
<feature type="compositionally biased region" description="Polar residues" evidence="1">
    <location>
        <begin position="1"/>
        <end position="12"/>
    </location>
</feature>
<feature type="compositionally biased region" description="Polar residues" evidence="1">
    <location>
        <begin position="39"/>
        <end position="48"/>
    </location>
</feature>
<dbReference type="HOGENOM" id="CLU_1896658_0_0_1"/>
<dbReference type="eggNOG" id="ENOG502RN9R">
    <property type="taxonomic scope" value="Eukaryota"/>
</dbReference>
<organism evidence="2">
    <name type="scientific">Gaeumannomyces tritici (strain R3-111a-1)</name>
    <name type="common">Wheat and barley take-all root rot fungus</name>
    <name type="synonym">Gaeumannomyces graminis var. tritici</name>
    <dbReference type="NCBI Taxonomy" id="644352"/>
    <lineage>
        <taxon>Eukaryota</taxon>
        <taxon>Fungi</taxon>
        <taxon>Dikarya</taxon>
        <taxon>Ascomycota</taxon>
        <taxon>Pezizomycotina</taxon>
        <taxon>Sordariomycetes</taxon>
        <taxon>Sordariomycetidae</taxon>
        <taxon>Magnaporthales</taxon>
        <taxon>Magnaporthaceae</taxon>
        <taxon>Gaeumannomyces</taxon>
    </lineage>
</organism>
<dbReference type="VEuPathDB" id="FungiDB:GGTG_11800"/>
<dbReference type="Proteomes" id="UP000006039">
    <property type="component" value="Unassembled WGS sequence"/>
</dbReference>
<sequence>MASQGFSASFCSEKTGERREKLGQHWPFPAPQVREQECLANSGTQSLGDAQRNLWDCSSDSLTSPGVAGPRTRPRPVNPPTPPPYGPRPGPVPPVPPGNPTPPPSPRRPMWAAEGGLARTIILACFLDWVYPTPTPLKHGAKCDNYKACQSLRLPAVSLVAAMP</sequence>
<gene>
    <name evidence="3" type="primary">20352258</name>
    <name evidence="2" type="ORF">GGTG_11800</name>
</gene>
<proteinExistence type="predicted"/>
<keyword evidence="4" id="KW-1185">Reference proteome</keyword>
<reference evidence="2" key="3">
    <citation type="submission" date="2010-09" db="EMBL/GenBank/DDBJ databases">
        <title>Annotation of Gaeumannomyces graminis var. tritici R3-111a-1.</title>
        <authorList>
            <consortium name="The Broad Institute Genome Sequencing Platform"/>
            <person name="Ma L.-J."/>
            <person name="Dead R."/>
            <person name="Young S.K."/>
            <person name="Zeng Q."/>
            <person name="Gargeya S."/>
            <person name="Fitzgerald M."/>
            <person name="Haas B."/>
            <person name="Abouelleil A."/>
            <person name="Alvarado L."/>
            <person name="Arachchi H.M."/>
            <person name="Berlin A."/>
            <person name="Brown A."/>
            <person name="Chapman S.B."/>
            <person name="Chen Z."/>
            <person name="Dunbar C."/>
            <person name="Freedman E."/>
            <person name="Gearin G."/>
            <person name="Gellesch M."/>
            <person name="Goldberg J."/>
            <person name="Griggs A."/>
            <person name="Gujja S."/>
            <person name="Heiman D."/>
            <person name="Howarth C."/>
            <person name="Larson L."/>
            <person name="Lui A."/>
            <person name="MacDonald P.J.P."/>
            <person name="Mehta T."/>
            <person name="Montmayeur A."/>
            <person name="Murphy C."/>
            <person name="Neiman D."/>
            <person name="Pearson M."/>
            <person name="Priest M."/>
            <person name="Roberts A."/>
            <person name="Saif S."/>
            <person name="Shea T."/>
            <person name="Shenoy N."/>
            <person name="Sisk P."/>
            <person name="Stolte C."/>
            <person name="Sykes S."/>
            <person name="Yandava C."/>
            <person name="Wortman J."/>
            <person name="Nusbaum C."/>
            <person name="Birren B."/>
        </authorList>
    </citation>
    <scope>NUCLEOTIDE SEQUENCE</scope>
    <source>
        <strain evidence="2">R3-111a-1</strain>
    </source>
</reference>
<reference evidence="2" key="2">
    <citation type="submission" date="2010-07" db="EMBL/GenBank/DDBJ databases">
        <authorList>
            <consortium name="The Broad Institute Genome Sequencing Platform"/>
            <consortium name="Broad Institute Genome Sequencing Center for Infectious Disease"/>
            <person name="Ma L.-J."/>
            <person name="Dead R."/>
            <person name="Young S."/>
            <person name="Zeng Q."/>
            <person name="Koehrsen M."/>
            <person name="Alvarado L."/>
            <person name="Berlin A."/>
            <person name="Chapman S.B."/>
            <person name="Chen Z."/>
            <person name="Freedman E."/>
            <person name="Gellesch M."/>
            <person name="Goldberg J."/>
            <person name="Griggs A."/>
            <person name="Gujja S."/>
            <person name="Heilman E.R."/>
            <person name="Heiman D."/>
            <person name="Hepburn T."/>
            <person name="Howarth C."/>
            <person name="Jen D."/>
            <person name="Larson L."/>
            <person name="Mehta T."/>
            <person name="Neiman D."/>
            <person name="Pearson M."/>
            <person name="Roberts A."/>
            <person name="Saif S."/>
            <person name="Shea T."/>
            <person name="Shenoy N."/>
            <person name="Sisk P."/>
            <person name="Stolte C."/>
            <person name="Sykes S."/>
            <person name="Walk T."/>
            <person name="White J."/>
            <person name="Yandava C."/>
            <person name="Haas B."/>
            <person name="Nusbaum C."/>
            <person name="Birren B."/>
        </authorList>
    </citation>
    <scope>NUCLEOTIDE SEQUENCE</scope>
    <source>
        <strain evidence="2">R3-111a-1</strain>
    </source>
</reference>
<dbReference type="AlphaFoldDB" id="J3PE77"/>
<evidence type="ECO:0000313" key="4">
    <source>
        <dbReference type="Proteomes" id="UP000006039"/>
    </source>
</evidence>
<dbReference type="RefSeq" id="XP_009227955.1">
    <property type="nucleotide sequence ID" value="XM_009229691.1"/>
</dbReference>
<reference evidence="3" key="5">
    <citation type="submission" date="2018-04" db="UniProtKB">
        <authorList>
            <consortium name="EnsemblFungi"/>
        </authorList>
    </citation>
    <scope>IDENTIFICATION</scope>
    <source>
        <strain evidence="3">R3-111a-1</strain>
    </source>
</reference>